<keyword evidence="9" id="KW-1133">Transmembrane helix</keyword>
<gene>
    <name evidence="12" type="ORF">GCM10022218_11850</name>
</gene>
<dbReference type="InterPro" id="IPR025669">
    <property type="entry name" value="AAA_dom"/>
</dbReference>
<evidence type="ECO:0000259" key="11">
    <source>
        <dbReference type="Pfam" id="PF13807"/>
    </source>
</evidence>
<proteinExistence type="inferred from homology"/>
<dbReference type="PANTHER" id="PTHR32309:SF13">
    <property type="entry name" value="FERRIC ENTEROBACTIN TRANSPORT PROTEIN FEPE"/>
    <property type="match status" value="1"/>
</dbReference>
<sequence length="793" mass="89330">MKATEYTTIQKDRSINILDVLKHLLYHWKWFALSILIFGAYYYYQYAKSPFIFRSAETIIIKTPMNTPRTARISRTNEAYNSISVASEILQLKSKELMRQTVKRIGAEMSYSIVEGLRQKELYKNSPVLITLPQVKEEASFSFTVTLLGNNQVLLSNWSVGNKALEVKTALGKTVKTPIGQLVVQGNKDITDSYLDQEIKVSKYALEDMVDYFVSTLSITQMEEDASLLQLVCEDTNPRRATDLIGEMVVVYNEIALQDKNQIGINTANFIRERLSIIEQELGAVESNIQDLRIQNQGMDAATVGQAYFADTRTYQAERTKVETDMNLAQMMRNYLADKAKRTDLIPNNTGLVDASVEAQISDYNATLLRRNRLIEGSSEANPVVQDLDKGLNAIRNNIARAVDNAIGGLHIKANNMKREEYQARGKALQVPQKQRVMLSVERQQKVKEELYLYLLNKREENAINQAMTEDNIRIIDPATASFQPIGPSKIRKLGLGIGIGFILPAIIILTLSILDTGVRRRQDVEDAITVPLLGEIPFIRTRRSAQDSILVSSVGRDPLTEAFRILRTNISFMSREGKHPKVITFTSFIPGVGKTFTSLNLSNTLSFLDKKVVVIDLDLRKGTLSKRIGIKEGKGVSHYLSDINLSIEEIIHRNLRGGNVDYISIGTEAPNPVELLLSKRLDQMIAELSNQYDYIIIDGVPMGIVADATVVDRISDLTLFVVRAGKMDKRQLPEIQKIYEEKRLSNLAVILNGIEMGQSRYGYGYGYGYGYNADEGRGFGKRFARKIRNLFR</sequence>
<dbReference type="NCBIfam" id="TIGR01007">
    <property type="entry name" value="eps_fam"/>
    <property type="match status" value="1"/>
</dbReference>
<dbReference type="Pfam" id="PF13614">
    <property type="entry name" value="AAA_31"/>
    <property type="match status" value="1"/>
</dbReference>
<dbReference type="Gene3D" id="3.40.50.300">
    <property type="entry name" value="P-loop containing nucleotide triphosphate hydrolases"/>
    <property type="match status" value="1"/>
</dbReference>
<keyword evidence="3" id="KW-0808">Transferase</keyword>
<evidence type="ECO:0000256" key="3">
    <source>
        <dbReference type="ARBA" id="ARBA00022679"/>
    </source>
</evidence>
<protein>
    <recommendedName>
        <fullName evidence="2">non-specific protein-tyrosine kinase</fullName>
        <ecNumber evidence="2">2.7.10.2</ecNumber>
    </recommendedName>
</protein>
<feature type="transmembrane region" description="Helical" evidence="9">
    <location>
        <begin position="26"/>
        <end position="44"/>
    </location>
</feature>
<dbReference type="GO" id="GO:0016301">
    <property type="term" value="F:kinase activity"/>
    <property type="evidence" value="ECO:0007669"/>
    <property type="project" value="UniProtKB-KW"/>
</dbReference>
<keyword evidence="13" id="KW-1185">Reference proteome</keyword>
<dbReference type="InterPro" id="IPR027417">
    <property type="entry name" value="P-loop_NTPase"/>
</dbReference>
<dbReference type="CDD" id="cd05387">
    <property type="entry name" value="BY-kinase"/>
    <property type="match status" value="1"/>
</dbReference>
<comment type="caution">
    <text evidence="12">The sequence shown here is derived from an EMBL/GenBank/DDBJ whole genome shotgun (WGS) entry which is preliminary data.</text>
</comment>
<evidence type="ECO:0000313" key="12">
    <source>
        <dbReference type="EMBL" id="GAA4171582.1"/>
    </source>
</evidence>
<evidence type="ECO:0000256" key="7">
    <source>
        <dbReference type="ARBA" id="ARBA00023137"/>
    </source>
</evidence>
<organism evidence="12 13">
    <name type="scientific">Sphingobacterium ginsenosidimutans</name>
    <dbReference type="NCBI Taxonomy" id="687845"/>
    <lineage>
        <taxon>Bacteria</taxon>
        <taxon>Pseudomonadati</taxon>
        <taxon>Bacteroidota</taxon>
        <taxon>Sphingobacteriia</taxon>
        <taxon>Sphingobacteriales</taxon>
        <taxon>Sphingobacteriaceae</taxon>
        <taxon>Sphingobacterium</taxon>
    </lineage>
</organism>
<name>A0ABP7ZVM8_9SPHI</name>
<keyword evidence="9" id="KW-0812">Transmembrane</keyword>
<evidence type="ECO:0000256" key="4">
    <source>
        <dbReference type="ARBA" id="ARBA00022741"/>
    </source>
</evidence>
<keyword evidence="7" id="KW-0829">Tyrosine-protein kinase</keyword>
<accession>A0ABP7ZVM8</accession>
<evidence type="ECO:0000256" key="1">
    <source>
        <dbReference type="ARBA" id="ARBA00007316"/>
    </source>
</evidence>
<reference evidence="13" key="1">
    <citation type="journal article" date="2019" name="Int. J. Syst. Evol. Microbiol.">
        <title>The Global Catalogue of Microorganisms (GCM) 10K type strain sequencing project: providing services to taxonomists for standard genome sequencing and annotation.</title>
        <authorList>
            <consortium name="The Broad Institute Genomics Platform"/>
            <consortium name="The Broad Institute Genome Sequencing Center for Infectious Disease"/>
            <person name="Wu L."/>
            <person name="Ma J."/>
        </authorList>
    </citation>
    <scope>NUCLEOTIDE SEQUENCE [LARGE SCALE GENOMIC DNA]</scope>
    <source>
        <strain evidence="13">JCM 16722</strain>
    </source>
</reference>
<dbReference type="InterPro" id="IPR005702">
    <property type="entry name" value="Wzc-like_C"/>
</dbReference>
<evidence type="ECO:0000313" key="13">
    <source>
        <dbReference type="Proteomes" id="UP001500167"/>
    </source>
</evidence>
<dbReference type="InterPro" id="IPR032807">
    <property type="entry name" value="GNVR"/>
</dbReference>
<keyword evidence="4" id="KW-0547">Nucleotide-binding</keyword>
<keyword evidence="6" id="KW-0067">ATP-binding</keyword>
<dbReference type="EMBL" id="BAAAZK010000002">
    <property type="protein sequence ID" value="GAA4171582.1"/>
    <property type="molecule type" value="Genomic_DNA"/>
</dbReference>
<evidence type="ECO:0000256" key="9">
    <source>
        <dbReference type="SAM" id="Phobius"/>
    </source>
</evidence>
<dbReference type="EC" id="2.7.10.2" evidence="2"/>
<evidence type="ECO:0000256" key="2">
    <source>
        <dbReference type="ARBA" id="ARBA00011903"/>
    </source>
</evidence>
<comment type="similarity">
    <text evidence="1">Belongs to the CpsD/CapB family.</text>
</comment>
<evidence type="ECO:0000259" key="10">
    <source>
        <dbReference type="Pfam" id="PF13614"/>
    </source>
</evidence>
<comment type="catalytic activity">
    <reaction evidence="8">
        <text>L-tyrosyl-[protein] + ATP = O-phospho-L-tyrosyl-[protein] + ADP + H(+)</text>
        <dbReference type="Rhea" id="RHEA:10596"/>
        <dbReference type="Rhea" id="RHEA-COMP:10136"/>
        <dbReference type="Rhea" id="RHEA-COMP:20101"/>
        <dbReference type="ChEBI" id="CHEBI:15378"/>
        <dbReference type="ChEBI" id="CHEBI:30616"/>
        <dbReference type="ChEBI" id="CHEBI:46858"/>
        <dbReference type="ChEBI" id="CHEBI:61978"/>
        <dbReference type="ChEBI" id="CHEBI:456216"/>
        <dbReference type="EC" id="2.7.10.2"/>
    </reaction>
</comment>
<evidence type="ECO:0000256" key="6">
    <source>
        <dbReference type="ARBA" id="ARBA00022840"/>
    </source>
</evidence>
<keyword evidence="9" id="KW-0472">Membrane</keyword>
<evidence type="ECO:0000256" key="8">
    <source>
        <dbReference type="ARBA" id="ARBA00051245"/>
    </source>
</evidence>
<dbReference type="Pfam" id="PF13807">
    <property type="entry name" value="GNVR"/>
    <property type="match status" value="1"/>
</dbReference>
<dbReference type="SUPFAM" id="SSF52540">
    <property type="entry name" value="P-loop containing nucleoside triphosphate hydrolases"/>
    <property type="match status" value="1"/>
</dbReference>
<evidence type="ECO:0000256" key="5">
    <source>
        <dbReference type="ARBA" id="ARBA00022777"/>
    </source>
</evidence>
<dbReference type="RefSeq" id="WP_346084859.1">
    <property type="nucleotide sequence ID" value="NZ_BAAAZK010000002.1"/>
</dbReference>
<dbReference type="Proteomes" id="UP001500167">
    <property type="component" value="Unassembled WGS sequence"/>
</dbReference>
<dbReference type="InterPro" id="IPR050445">
    <property type="entry name" value="Bact_polysacc_biosynth/exp"/>
</dbReference>
<feature type="domain" description="AAA" evidence="10">
    <location>
        <begin position="582"/>
        <end position="706"/>
    </location>
</feature>
<feature type="transmembrane region" description="Helical" evidence="9">
    <location>
        <begin position="494"/>
        <end position="515"/>
    </location>
</feature>
<feature type="domain" description="Tyrosine-protein kinase G-rich" evidence="11">
    <location>
        <begin position="435"/>
        <end position="510"/>
    </location>
</feature>
<keyword evidence="5 12" id="KW-0418">Kinase</keyword>
<dbReference type="PANTHER" id="PTHR32309">
    <property type="entry name" value="TYROSINE-PROTEIN KINASE"/>
    <property type="match status" value="1"/>
</dbReference>